<dbReference type="Proteomes" id="UP000190827">
    <property type="component" value="Unassembled WGS sequence"/>
</dbReference>
<evidence type="ECO:0000313" key="3">
    <source>
        <dbReference type="Proteomes" id="UP000190827"/>
    </source>
</evidence>
<dbReference type="EMBL" id="FUZO01000001">
    <property type="protein sequence ID" value="SKC38442.1"/>
    <property type="molecule type" value="Genomic_DNA"/>
</dbReference>
<protein>
    <submittedName>
        <fullName evidence="2">Uncharacterized protein</fullName>
    </submittedName>
</protein>
<evidence type="ECO:0000256" key="1">
    <source>
        <dbReference type="SAM" id="MobiDB-lite"/>
    </source>
</evidence>
<feature type="region of interest" description="Disordered" evidence="1">
    <location>
        <begin position="1"/>
        <end position="50"/>
    </location>
</feature>
<name>A0ABY1LIP0_9MICO</name>
<comment type="caution">
    <text evidence="2">The sequence shown here is derived from an EMBL/GenBank/DDBJ whole genome shotgun (WGS) entry which is preliminary data.</text>
</comment>
<gene>
    <name evidence="2" type="ORF">SAMN06295973_0396</name>
</gene>
<evidence type="ECO:0000313" key="2">
    <source>
        <dbReference type="EMBL" id="SKC38442.1"/>
    </source>
</evidence>
<keyword evidence="3" id="KW-1185">Reference proteome</keyword>
<organism evidence="2 3">
    <name type="scientific">Plantibacter cousiniae</name>
    <name type="common">nom. nud.</name>
    <dbReference type="NCBI Taxonomy" id="199709"/>
    <lineage>
        <taxon>Bacteria</taxon>
        <taxon>Bacillati</taxon>
        <taxon>Actinomycetota</taxon>
        <taxon>Actinomycetes</taxon>
        <taxon>Micrococcales</taxon>
        <taxon>Microbacteriaceae</taxon>
        <taxon>Plantibacter</taxon>
    </lineage>
</organism>
<feature type="compositionally biased region" description="Basic and acidic residues" evidence="1">
    <location>
        <begin position="10"/>
        <end position="26"/>
    </location>
</feature>
<reference evidence="2 3" key="1">
    <citation type="submission" date="2017-02" db="EMBL/GenBank/DDBJ databases">
        <authorList>
            <person name="Varghese N."/>
            <person name="Submissions S."/>
        </authorList>
    </citation>
    <scope>NUCLEOTIDE SEQUENCE [LARGE SCALE GENOMIC DNA]</scope>
    <source>
        <strain evidence="2 3">VKM Ac-1787</strain>
    </source>
</reference>
<sequence>MPGPLSLSKGGDRTVVPREHVDRLSDRIGPSATRSLSRNPVTGPQPGHWAATRSLSLSKCRRPPCDNLRCRFGKNHVFAAGVTAG</sequence>
<accession>A0ABY1LIP0</accession>
<feature type="compositionally biased region" description="Polar residues" evidence="1">
    <location>
        <begin position="32"/>
        <end position="42"/>
    </location>
</feature>
<proteinExistence type="predicted"/>